<dbReference type="RefSeq" id="WP_016499420.1">
    <property type="nucleotide sequence ID" value="NC_021505.1"/>
</dbReference>
<evidence type="ECO:0000313" key="2">
    <source>
        <dbReference type="EMBL" id="BAN54196.1"/>
    </source>
</evidence>
<sequence>MKTNSAAVTLSQLADLVATDRSALCRNPRLPEGAPVHTGAAHRPEHAFALDALAAFAYDQTAHLTEAECRLRLALIGRTEPSRTSKRTCAKPGPFRLLDNGDGTHEMVPILEPDEFTLTEQRGLRAAVMEQSK</sequence>
<protein>
    <submittedName>
        <fullName evidence="2">Uncharacterized protein</fullName>
    </submittedName>
</protein>
<evidence type="ECO:0000313" key="3">
    <source>
        <dbReference type="Proteomes" id="UP000016702"/>
    </source>
</evidence>
<gene>
    <name evidence="2" type="ORF">PP4_23430</name>
</gene>
<evidence type="ECO:0000256" key="1">
    <source>
        <dbReference type="SAM" id="MobiDB-lite"/>
    </source>
</evidence>
<organism evidence="2 3">
    <name type="scientific">Pseudomonas putida NBRC 14164</name>
    <dbReference type="NCBI Taxonomy" id="1211579"/>
    <lineage>
        <taxon>Bacteria</taxon>
        <taxon>Pseudomonadati</taxon>
        <taxon>Pseudomonadota</taxon>
        <taxon>Gammaproteobacteria</taxon>
        <taxon>Pseudomonadales</taxon>
        <taxon>Pseudomonadaceae</taxon>
        <taxon>Pseudomonas</taxon>
    </lineage>
</organism>
<keyword evidence="3" id="KW-1185">Reference proteome</keyword>
<name>A0ABM7EEF0_PSEPU</name>
<proteinExistence type="predicted"/>
<dbReference type="GeneID" id="45523864"/>
<reference evidence="2 3" key="1">
    <citation type="journal article" date="2014" name="Genome Announc.">
        <title>The Complete Genome Sequence of Pseudomonas putida NBRC 14164T Confirms High Intraspecies Variation.</title>
        <authorList>
            <person name="Ohji S."/>
            <person name="Yamazoe A."/>
            <person name="Hosoyama A."/>
            <person name="Tsuchikane K."/>
            <person name="Ezaki T."/>
            <person name="Fujita N."/>
        </authorList>
    </citation>
    <scope>NUCLEOTIDE SEQUENCE [LARGE SCALE GENOMIC DNA]</scope>
    <source>
        <strain evidence="2 3">NBRC 14164</strain>
    </source>
</reference>
<dbReference type="EMBL" id="AP013070">
    <property type="protein sequence ID" value="BAN54196.1"/>
    <property type="molecule type" value="Genomic_DNA"/>
</dbReference>
<accession>A0ABM7EEF0</accession>
<feature type="region of interest" description="Disordered" evidence="1">
    <location>
        <begin position="81"/>
        <end position="102"/>
    </location>
</feature>
<dbReference type="Proteomes" id="UP000016702">
    <property type="component" value="Chromosome"/>
</dbReference>